<dbReference type="Gene3D" id="2.30.31.10">
    <property type="entry name" value="Transcriptional Coactivator Pc4, Chain A"/>
    <property type="match status" value="1"/>
</dbReference>
<reference evidence="1" key="1">
    <citation type="submission" date="2021-04" db="EMBL/GenBank/DDBJ databases">
        <title>Genome sequence of Woronichinia naegeliana from Washington state freshwater lake bloom.</title>
        <authorList>
            <person name="Dreher T.W."/>
        </authorList>
    </citation>
    <scope>NUCLEOTIDE SEQUENCE</scope>
    <source>
        <strain evidence="1">WA131</strain>
    </source>
</reference>
<protein>
    <submittedName>
        <fullName evidence="1">DUF1818 family protein</fullName>
    </submittedName>
</protein>
<dbReference type="Proteomes" id="UP001065613">
    <property type="component" value="Chromosome"/>
</dbReference>
<dbReference type="InterPro" id="IPR014947">
    <property type="entry name" value="DUF1818"/>
</dbReference>
<dbReference type="SUPFAM" id="SSF54447">
    <property type="entry name" value="ssDNA-binding transcriptional regulator domain"/>
    <property type="match status" value="1"/>
</dbReference>
<name>A0A977KYA9_9CYAN</name>
<dbReference type="EMBL" id="CP073041">
    <property type="protein sequence ID" value="UXE62174.1"/>
    <property type="molecule type" value="Genomic_DNA"/>
</dbReference>
<accession>A0A977KYA9</accession>
<dbReference type="InterPro" id="IPR009044">
    <property type="entry name" value="ssDNA-bd_transcriptional_reg"/>
</dbReference>
<dbReference type="GO" id="GO:0006355">
    <property type="term" value="P:regulation of DNA-templated transcription"/>
    <property type="evidence" value="ECO:0007669"/>
    <property type="project" value="InterPro"/>
</dbReference>
<sequence>MSEQISEHNNIFSARLLKEGKGWRLGFDPDRDIYRGLVGGENWALELTEAEFQDFCRLLSQLKTTITVIATELMEEEKITCEAESELLWLEAEGYPQAFSLRLILLQGRCGEGGWSAIAVTELIQALEAFPNG</sequence>
<organism evidence="1">
    <name type="scientific">Woronichinia naegeliana WA131</name>
    <dbReference type="NCBI Taxonomy" id="2824559"/>
    <lineage>
        <taxon>Bacteria</taxon>
        <taxon>Bacillati</taxon>
        <taxon>Cyanobacteriota</taxon>
        <taxon>Cyanophyceae</taxon>
        <taxon>Synechococcales</taxon>
        <taxon>Coelosphaeriaceae</taxon>
        <taxon>Woronichinia</taxon>
    </lineage>
</organism>
<proteinExistence type="predicted"/>
<dbReference type="AlphaFoldDB" id="A0A977KYA9"/>
<gene>
    <name evidence="1" type="ORF">KA717_04820</name>
</gene>
<dbReference type="KEGG" id="wna:KA717_04820"/>
<evidence type="ECO:0000313" key="1">
    <source>
        <dbReference type="EMBL" id="UXE62174.1"/>
    </source>
</evidence>
<dbReference type="Pfam" id="PF08848">
    <property type="entry name" value="DUF1818"/>
    <property type="match status" value="1"/>
</dbReference>
<dbReference type="GO" id="GO:0003677">
    <property type="term" value="F:DNA binding"/>
    <property type="evidence" value="ECO:0007669"/>
    <property type="project" value="InterPro"/>
</dbReference>